<dbReference type="CDD" id="cd07516">
    <property type="entry name" value="HAD_Pase"/>
    <property type="match status" value="1"/>
</dbReference>
<dbReference type="GO" id="GO:0016791">
    <property type="term" value="F:phosphatase activity"/>
    <property type="evidence" value="ECO:0007669"/>
    <property type="project" value="TreeGrafter"/>
</dbReference>
<evidence type="ECO:0000313" key="1">
    <source>
        <dbReference type="EMBL" id="NYE04927.1"/>
    </source>
</evidence>
<dbReference type="SFLD" id="SFLDS00003">
    <property type="entry name" value="Haloacid_Dehalogenase"/>
    <property type="match status" value="1"/>
</dbReference>
<dbReference type="GO" id="GO:0005829">
    <property type="term" value="C:cytosol"/>
    <property type="evidence" value="ECO:0007669"/>
    <property type="project" value="TreeGrafter"/>
</dbReference>
<name>A0A852TAY0_9BACI</name>
<comment type="caution">
    <text evidence="1">The sequence shown here is derived from an EMBL/GenBank/DDBJ whole genome shotgun (WGS) entry which is preliminary data.</text>
</comment>
<organism evidence="1 2">
    <name type="scientific">Neobacillus niacini</name>
    <dbReference type="NCBI Taxonomy" id="86668"/>
    <lineage>
        <taxon>Bacteria</taxon>
        <taxon>Bacillati</taxon>
        <taxon>Bacillota</taxon>
        <taxon>Bacilli</taxon>
        <taxon>Bacillales</taxon>
        <taxon>Bacillaceae</taxon>
        <taxon>Neobacillus</taxon>
    </lineage>
</organism>
<dbReference type="AlphaFoldDB" id="A0A852TAY0"/>
<dbReference type="SFLD" id="SFLDG01140">
    <property type="entry name" value="C2.B:_Phosphomannomutase_and_P"/>
    <property type="match status" value="1"/>
</dbReference>
<dbReference type="InterPro" id="IPR006379">
    <property type="entry name" value="HAD-SF_hydro_IIB"/>
</dbReference>
<dbReference type="PROSITE" id="PS01229">
    <property type="entry name" value="COF_2"/>
    <property type="match status" value="1"/>
</dbReference>
<dbReference type="Gene3D" id="3.30.1240.10">
    <property type="match status" value="1"/>
</dbReference>
<dbReference type="EMBL" id="JACCBX010000003">
    <property type="protein sequence ID" value="NYE04927.1"/>
    <property type="molecule type" value="Genomic_DNA"/>
</dbReference>
<evidence type="ECO:0008006" key="3">
    <source>
        <dbReference type="Google" id="ProtNLM"/>
    </source>
</evidence>
<dbReference type="PANTHER" id="PTHR10000:SF8">
    <property type="entry name" value="HAD SUPERFAMILY HYDROLASE-LIKE, TYPE 3"/>
    <property type="match status" value="1"/>
</dbReference>
<dbReference type="SUPFAM" id="SSF56784">
    <property type="entry name" value="HAD-like"/>
    <property type="match status" value="1"/>
</dbReference>
<dbReference type="GO" id="GO:0000287">
    <property type="term" value="F:magnesium ion binding"/>
    <property type="evidence" value="ECO:0007669"/>
    <property type="project" value="TreeGrafter"/>
</dbReference>
<dbReference type="InterPro" id="IPR036412">
    <property type="entry name" value="HAD-like_sf"/>
</dbReference>
<dbReference type="Pfam" id="PF08282">
    <property type="entry name" value="Hydrolase_3"/>
    <property type="match status" value="1"/>
</dbReference>
<dbReference type="NCBIfam" id="TIGR01484">
    <property type="entry name" value="HAD-SF-IIB"/>
    <property type="match status" value="1"/>
</dbReference>
<gene>
    <name evidence="1" type="ORF">F4694_001676</name>
</gene>
<dbReference type="InterPro" id="IPR023214">
    <property type="entry name" value="HAD_sf"/>
</dbReference>
<dbReference type="Proteomes" id="UP000548423">
    <property type="component" value="Unassembled WGS sequence"/>
</dbReference>
<accession>A0A852TAY0</accession>
<dbReference type="InterPro" id="IPR000150">
    <property type="entry name" value="Cof"/>
</dbReference>
<protein>
    <recommendedName>
        <fullName evidence="3">HAD family phosphatase</fullName>
    </recommendedName>
</protein>
<dbReference type="Gene3D" id="3.40.50.1000">
    <property type="entry name" value="HAD superfamily/HAD-like"/>
    <property type="match status" value="1"/>
</dbReference>
<reference evidence="2" key="2">
    <citation type="submission" date="2020-08" db="EMBL/GenBank/DDBJ databases">
        <title>The Agave Microbiome: Exploring the role of microbial communities in plant adaptations to desert environments.</title>
        <authorList>
            <person name="Partida-Martinez L.P."/>
        </authorList>
    </citation>
    <scope>NUCLEOTIDE SEQUENCE [LARGE SCALE GENOMIC DNA]</scope>
    <source>
        <strain evidence="2">AT2.8</strain>
    </source>
</reference>
<proteinExistence type="predicted"/>
<dbReference type="PANTHER" id="PTHR10000">
    <property type="entry name" value="PHOSPHOSERINE PHOSPHATASE"/>
    <property type="match status" value="1"/>
</dbReference>
<sequence>MKTYKMVCLDIDGTLLSSRHEITEHTKQVIRKVVNEKQIPVILVSARMPKGILFLQKELNIVQPIICYSGALIWNHGDQRLSITIPVSKVKMVYTIVKRLGIHISLYKDDEWFIEELDEWAKQESEITKITPSIADFSNLFLIWEQNNTGANKILCMADFDRIQKLDAKLKQHLSTHLNVYPSKSTYLEIMSKHATKTSGIEYLCKEFGIQRSEIIAIGDNFNDTNMIEFAGLGIAMGNAPIQVKEIADDITLSNDQDGVAEALKKYLLS</sequence>
<dbReference type="NCBIfam" id="TIGR00099">
    <property type="entry name" value="Cof-subfamily"/>
    <property type="match status" value="1"/>
</dbReference>
<evidence type="ECO:0000313" key="2">
    <source>
        <dbReference type="Proteomes" id="UP000548423"/>
    </source>
</evidence>
<dbReference type="SFLD" id="SFLDG01144">
    <property type="entry name" value="C2.B.4:_PGP_Like"/>
    <property type="match status" value="1"/>
</dbReference>
<reference evidence="2" key="1">
    <citation type="submission" date="2020-07" db="EMBL/GenBank/DDBJ databases">
        <authorList>
            <person name="Partida-Martinez L."/>
            <person name="Huntemann M."/>
            <person name="Clum A."/>
            <person name="Wang J."/>
            <person name="Palaniappan K."/>
            <person name="Ritter S."/>
            <person name="Chen I.-M."/>
            <person name="Stamatis D."/>
            <person name="Reddy T."/>
            <person name="O'Malley R."/>
            <person name="Daum C."/>
            <person name="Shapiro N."/>
            <person name="Ivanova N."/>
            <person name="Kyrpides N."/>
            <person name="Woyke T."/>
        </authorList>
    </citation>
    <scope>NUCLEOTIDE SEQUENCE [LARGE SCALE GENOMIC DNA]</scope>
    <source>
        <strain evidence="2">AT2.8</strain>
    </source>
</reference>